<dbReference type="OrthoDB" id="3882589at2759"/>
<feature type="compositionally biased region" description="Basic residues" evidence="1">
    <location>
        <begin position="394"/>
        <end position="422"/>
    </location>
</feature>
<feature type="region of interest" description="Disordered" evidence="1">
    <location>
        <begin position="393"/>
        <end position="422"/>
    </location>
</feature>
<sequence>MCSPLLYITPSSTPSALSMGSAPGRVSREPAHNGGAPRYFHDLDRPAQNMGTGDDALDYDDEGITISFQSWGQNDINAAAAFDFNSVQPLPWRIDLEPEPQPARFQRERLQEMPLQVRQFSTCRDAALLAYLAMRNISTGFLVEIDQFLRGHPEIATFPNGQDMLATINHLPPLDAYLYFLKGYTRPARYIDGIVLTDKFPLPLGFRPLPLRSKADQELDDFFEGFEFRWDILDRIDLEVAKACVQISNGYFVGSGLRRLVCYAVWGNAVDAYKWYEYNYQREYLAHTYLPEHVILCEVPRALDYTKPTPSGLGSSRRHMHVRSQMARANDEGVDVLDVLISEYRLTLVRNGFRRLEIDDMCLKAQRRLDDERAEPTGADIVDMLMDEIVTRGSARRQTHARRQYPPYRQRKARGSKAAKRKAPVVPAYLKAQAIARRAAKRNLKRLYGA</sequence>
<feature type="region of interest" description="Disordered" evidence="1">
    <location>
        <begin position="12"/>
        <end position="45"/>
    </location>
</feature>
<evidence type="ECO:0000256" key="1">
    <source>
        <dbReference type="SAM" id="MobiDB-lite"/>
    </source>
</evidence>
<dbReference type="Proteomes" id="UP000800035">
    <property type="component" value="Unassembled WGS sequence"/>
</dbReference>
<name>A0A6A5UFA9_9PLEO</name>
<dbReference type="AlphaFoldDB" id="A0A6A5UFA9"/>
<dbReference type="EMBL" id="ML976979">
    <property type="protein sequence ID" value="KAF1962422.1"/>
    <property type="molecule type" value="Genomic_DNA"/>
</dbReference>
<gene>
    <name evidence="2" type="ORF">CC80DRAFT_531312</name>
</gene>
<protein>
    <submittedName>
        <fullName evidence="2">Uncharacterized protein</fullName>
    </submittedName>
</protein>
<evidence type="ECO:0000313" key="2">
    <source>
        <dbReference type="EMBL" id="KAF1962422.1"/>
    </source>
</evidence>
<keyword evidence="3" id="KW-1185">Reference proteome</keyword>
<evidence type="ECO:0000313" key="3">
    <source>
        <dbReference type="Proteomes" id="UP000800035"/>
    </source>
</evidence>
<proteinExistence type="predicted"/>
<organism evidence="2 3">
    <name type="scientific">Byssothecium circinans</name>
    <dbReference type="NCBI Taxonomy" id="147558"/>
    <lineage>
        <taxon>Eukaryota</taxon>
        <taxon>Fungi</taxon>
        <taxon>Dikarya</taxon>
        <taxon>Ascomycota</taxon>
        <taxon>Pezizomycotina</taxon>
        <taxon>Dothideomycetes</taxon>
        <taxon>Pleosporomycetidae</taxon>
        <taxon>Pleosporales</taxon>
        <taxon>Massarineae</taxon>
        <taxon>Massarinaceae</taxon>
        <taxon>Byssothecium</taxon>
    </lineage>
</organism>
<accession>A0A6A5UFA9</accession>
<reference evidence="2" key="1">
    <citation type="journal article" date="2020" name="Stud. Mycol.">
        <title>101 Dothideomycetes genomes: a test case for predicting lifestyles and emergence of pathogens.</title>
        <authorList>
            <person name="Haridas S."/>
            <person name="Albert R."/>
            <person name="Binder M."/>
            <person name="Bloem J."/>
            <person name="Labutti K."/>
            <person name="Salamov A."/>
            <person name="Andreopoulos B."/>
            <person name="Baker S."/>
            <person name="Barry K."/>
            <person name="Bills G."/>
            <person name="Bluhm B."/>
            <person name="Cannon C."/>
            <person name="Castanera R."/>
            <person name="Culley D."/>
            <person name="Daum C."/>
            <person name="Ezra D."/>
            <person name="Gonzalez J."/>
            <person name="Henrissat B."/>
            <person name="Kuo A."/>
            <person name="Liang C."/>
            <person name="Lipzen A."/>
            <person name="Lutzoni F."/>
            <person name="Magnuson J."/>
            <person name="Mondo S."/>
            <person name="Nolan M."/>
            <person name="Ohm R."/>
            <person name="Pangilinan J."/>
            <person name="Park H.-J."/>
            <person name="Ramirez L."/>
            <person name="Alfaro M."/>
            <person name="Sun H."/>
            <person name="Tritt A."/>
            <person name="Yoshinaga Y."/>
            <person name="Zwiers L.-H."/>
            <person name="Turgeon B."/>
            <person name="Goodwin S."/>
            <person name="Spatafora J."/>
            <person name="Crous P."/>
            <person name="Grigoriev I."/>
        </authorList>
    </citation>
    <scope>NUCLEOTIDE SEQUENCE</scope>
    <source>
        <strain evidence="2">CBS 675.92</strain>
    </source>
</reference>